<protein>
    <submittedName>
        <fullName evidence="1">Uncharacterized protein</fullName>
    </submittedName>
</protein>
<dbReference type="AlphaFoldDB" id="A0AAE3GTS7"/>
<keyword evidence="2" id="KW-1185">Reference proteome</keyword>
<proteinExistence type="predicted"/>
<accession>A0AAE3GTS7</accession>
<dbReference type="EMBL" id="JAMZMM010000129">
    <property type="protein sequence ID" value="MCP2729618.1"/>
    <property type="molecule type" value="Genomic_DNA"/>
</dbReference>
<dbReference type="Proteomes" id="UP001204953">
    <property type="component" value="Unassembled WGS sequence"/>
</dbReference>
<evidence type="ECO:0000313" key="2">
    <source>
        <dbReference type="Proteomes" id="UP001204953"/>
    </source>
</evidence>
<gene>
    <name evidence="1" type="ORF">NJ959_14290</name>
</gene>
<sequence length="582" mass="63984">MALLDRISQIIRSNVSDISNNISQTGQAVVETAMGIGEAVTNTTLQATQTVVDKVVETKEAVTNTTIQATQTVVDKVVETKEAVTNTTIQATQTVVDKVVETKDAVTNTTIQATQTVVETATVVGGSITEAALQTTQTVVGSVVGVTEAISTTVSETGQTIVKIIPQIYQEGCGAVAEELTKIGFTDWHSFVDNCQKELDTNVIKSQDWVYHKIQNPFAHYESILTDEDIEKIRTYDAQYHWDKFDYAFVGSSGILASLTDYFLVSIPRTINTGEYGGQVGSPITAWLKKYNINTSDDWFAEWAQHLEETCKVPYDATNMPGMSPSSHRLQSLGHDPVLGFIFGVLDIMRGTITGFSYDKLSGHHSIFSDVTWSNNPQIGLIEAILRQIGHLISDAFTPMGLPAPFMTLVQGINIGSIGAEGKTVGEVARWMYLNGYDLRHFLVSGITPATIELVLRAYIMLRHYSEYGETKFILGSHPKYRSMLLAAHSIAALGNVGKIILMEGNPLAINEAQWLALIRYTIPSVKYWVFEQHHLRLEYLNQMKESEWNMLVNNSDTILETVAQETDSLAMPGLGVAIALG</sequence>
<reference evidence="1" key="1">
    <citation type="submission" date="2022-06" db="EMBL/GenBank/DDBJ databases">
        <title>New cyanobacteria of genus Symplocastrum in benthos of Lake Baikal.</title>
        <authorList>
            <person name="Sorokovikova E."/>
            <person name="Tikhonova I."/>
            <person name="Krasnopeev A."/>
            <person name="Evseev P."/>
            <person name="Gladkikh A."/>
            <person name="Belykh O."/>
        </authorList>
    </citation>
    <scope>NUCLEOTIDE SEQUENCE</scope>
    <source>
        <strain evidence="1">BBK-W-15</strain>
    </source>
</reference>
<comment type="caution">
    <text evidence="1">The sequence shown here is derived from an EMBL/GenBank/DDBJ whole genome shotgun (WGS) entry which is preliminary data.</text>
</comment>
<evidence type="ECO:0000313" key="1">
    <source>
        <dbReference type="EMBL" id="MCP2729618.1"/>
    </source>
</evidence>
<name>A0AAE3GTS7_9CYAN</name>
<organism evidence="1 2">
    <name type="scientific">Limnofasciculus baicalensis BBK-W-15</name>
    <dbReference type="NCBI Taxonomy" id="2699891"/>
    <lineage>
        <taxon>Bacteria</taxon>
        <taxon>Bacillati</taxon>
        <taxon>Cyanobacteriota</taxon>
        <taxon>Cyanophyceae</taxon>
        <taxon>Coleofasciculales</taxon>
        <taxon>Coleofasciculaceae</taxon>
        <taxon>Limnofasciculus</taxon>
        <taxon>Limnofasciculus baicalensis</taxon>
    </lineage>
</organism>